<name>A0ACB9YUV8_9PEZI</name>
<proteinExistence type="predicted"/>
<dbReference type="Proteomes" id="UP001497700">
    <property type="component" value="Unassembled WGS sequence"/>
</dbReference>
<comment type="caution">
    <text evidence="1">The sequence shown here is derived from an EMBL/GenBank/DDBJ whole genome shotgun (WGS) entry which is preliminary data.</text>
</comment>
<gene>
    <name evidence="1" type="ORF">F4820DRAFT_428635</name>
</gene>
<evidence type="ECO:0000313" key="1">
    <source>
        <dbReference type="EMBL" id="KAI4862992.1"/>
    </source>
</evidence>
<dbReference type="EMBL" id="MU393514">
    <property type="protein sequence ID" value="KAI4862992.1"/>
    <property type="molecule type" value="Genomic_DNA"/>
</dbReference>
<sequence length="269" mass="30023">MWLLVFLCLPFIKLWQIIFPSKPVPTPRIDRGPGASYRAMSCDRVDDMPKAPECERITLDSNYSRFYFFVFNPPTSTPTDGFAAKTCSQKSNYVTQTVARRLKLPSAKGSTHELSWRSSEVELNPTIRRSKFVVVSDDAMDIEVALGTEFLIGEVVEAQNEPSTNSPPLKNQASGRVGDNINLSTQNQGVNGVGFQPTSKRLKERGMSEPGTSKSRCKMTLYHLDTMTIVQQFFSERNHQSMTPNGADIMTQKDPFFPASLAPGRVMAQ</sequence>
<evidence type="ECO:0000313" key="2">
    <source>
        <dbReference type="Proteomes" id="UP001497700"/>
    </source>
</evidence>
<reference evidence="1 2" key="1">
    <citation type="journal article" date="2022" name="New Phytol.">
        <title>Ecological generalism drives hyperdiversity of secondary metabolite gene clusters in xylarialean endophytes.</title>
        <authorList>
            <person name="Franco M.E.E."/>
            <person name="Wisecaver J.H."/>
            <person name="Arnold A.E."/>
            <person name="Ju Y.M."/>
            <person name="Slot J.C."/>
            <person name="Ahrendt S."/>
            <person name="Moore L.P."/>
            <person name="Eastman K.E."/>
            <person name="Scott K."/>
            <person name="Konkel Z."/>
            <person name="Mondo S.J."/>
            <person name="Kuo A."/>
            <person name="Hayes R.D."/>
            <person name="Haridas S."/>
            <person name="Andreopoulos B."/>
            <person name="Riley R."/>
            <person name="LaButti K."/>
            <person name="Pangilinan J."/>
            <person name="Lipzen A."/>
            <person name="Amirebrahimi M."/>
            <person name="Yan J."/>
            <person name="Adam C."/>
            <person name="Keymanesh K."/>
            <person name="Ng V."/>
            <person name="Louie K."/>
            <person name="Northen T."/>
            <person name="Drula E."/>
            <person name="Henrissat B."/>
            <person name="Hsieh H.M."/>
            <person name="Youens-Clark K."/>
            <person name="Lutzoni F."/>
            <person name="Miadlikowska J."/>
            <person name="Eastwood D.C."/>
            <person name="Hamelin R.C."/>
            <person name="Grigoriev I.V."/>
            <person name="U'Ren J.M."/>
        </authorList>
    </citation>
    <scope>NUCLEOTIDE SEQUENCE [LARGE SCALE GENOMIC DNA]</scope>
    <source>
        <strain evidence="1 2">CBS 119005</strain>
    </source>
</reference>
<accession>A0ACB9YUV8</accession>
<keyword evidence="2" id="KW-1185">Reference proteome</keyword>
<protein>
    <submittedName>
        <fullName evidence="1">Uncharacterized protein</fullName>
    </submittedName>
</protein>
<organism evidence="1 2">
    <name type="scientific">Hypoxylon rubiginosum</name>
    <dbReference type="NCBI Taxonomy" id="110542"/>
    <lineage>
        <taxon>Eukaryota</taxon>
        <taxon>Fungi</taxon>
        <taxon>Dikarya</taxon>
        <taxon>Ascomycota</taxon>
        <taxon>Pezizomycotina</taxon>
        <taxon>Sordariomycetes</taxon>
        <taxon>Xylariomycetidae</taxon>
        <taxon>Xylariales</taxon>
        <taxon>Hypoxylaceae</taxon>
        <taxon>Hypoxylon</taxon>
    </lineage>
</organism>